<evidence type="ECO:0000256" key="3">
    <source>
        <dbReference type="ARBA" id="ARBA00008741"/>
    </source>
</evidence>
<keyword evidence="6 12" id="KW-1003">Cell membrane</keyword>
<evidence type="ECO:0000256" key="2">
    <source>
        <dbReference type="ARBA" id="ARBA00004377"/>
    </source>
</evidence>
<evidence type="ECO:0000256" key="12">
    <source>
        <dbReference type="RuleBase" id="RU363101"/>
    </source>
</evidence>
<keyword evidence="9 12" id="KW-0201">Cytochrome c-type biogenesis</keyword>
<dbReference type="InterPro" id="IPR007078">
    <property type="entry name" value="Haem_export_protD_CcmD"/>
</dbReference>
<evidence type="ECO:0000256" key="6">
    <source>
        <dbReference type="ARBA" id="ARBA00022475"/>
    </source>
</evidence>
<evidence type="ECO:0000313" key="14">
    <source>
        <dbReference type="Proteomes" id="UP000218288"/>
    </source>
</evidence>
<dbReference type="NCBIfam" id="TIGR03141">
    <property type="entry name" value="cytochro_ccmD"/>
    <property type="match status" value="1"/>
</dbReference>
<protein>
    <recommendedName>
        <fullName evidence="4 12">Heme exporter protein D</fullName>
    </recommendedName>
</protein>
<comment type="subcellular location">
    <subcellularLocation>
        <location evidence="2 12">Cell inner membrane</location>
        <topology evidence="2 12">Single-pass membrane protein</topology>
    </subcellularLocation>
</comment>
<evidence type="ECO:0000256" key="9">
    <source>
        <dbReference type="ARBA" id="ARBA00022748"/>
    </source>
</evidence>
<evidence type="ECO:0000256" key="10">
    <source>
        <dbReference type="ARBA" id="ARBA00022989"/>
    </source>
</evidence>
<evidence type="ECO:0000256" key="5">
    <source>
        <dbReference type="ARBA" id="ARBA00022448"/>
    </source>
</evidence>
<gene>
    <name evidence="13" type="ORF">MPPM_2902</name>
</gene>
<comment type="function">
    <text evidence="1 12">Required for the export of heme to the periplasm for the biogenesis of c-type cytochromes.</text>
</comment>
<comment type="similarity">
    <text evidence="3 12">Belongs to the CcmD/CycX/HelD family.</text>
</comment>
<dbReference type="GO" id="GO:0015886">
    <property type="term" value="P:heme transport"/>
    <property type="evidence" value="ECO:0007669"/>
    <property type="project" value="InterPro"/>
</dbReference>
<dbReference type="Proteomes" id="UP000218288">
    <property type="component" value="Chromosome"/>
</dbReference>
<evidence type="ECO:0000256" key="8">
    <source>
        <dbReference type="ARBA" id="ARBA00022692"/>
    </source>
</evidence>
<sequence length="50" mass="5458">MDFGPYTAFIAGSYGFAALVLGGLILNGWWDGRTQRRALAELQDDRGGRP</sequence>
<dbReference type="EMBL" id="AP014809">
    <property type="protein sequence ID" value="BAU91507.1"/>
    <property type="molecule type" value="Genomic_DNA"/>
</dbReference>
<reference evidence="13 14" key="1">
    <citation type="journal article" date="2016" name="Genome Announc.">
        <title>Complete Genome Sequence of Methylobacterium populi P-1M, Isolated from Pink-Pigmented Household Biofilm.</title>
        <authorList>
            <person name="Morohoshi T."/>
            <person name="Ikeda T."/>
        </authorList>
    </citation>
    <scope>NUCLEOTIDE SEQUENCE [LARGE SCALE GENOMIC DNA]</scope>
    <source>
        <strain evidence="13 14">P-1M</strain>
    </source>
</reference>
<dbReference type="GO" id="GO:0005886">
    <property type="term" value="C:plasma membrane"/>
    <property type="evidence" value="ECO:0007669"/>
    <property type="project" value="UniProtKB-SubCell"/>
</dbReference>
<keyword evidence="5 12" id="KW-0813">Transport</keyword>
<proteinExistence type="inferred from homology"/>
<keyword evidence="10 12" id="KW-1133">Transmembrane helix</keyword>
<dbReference type="AlphaFoldDB" id="A0A160PED3"/>
<dbReference type="RefSeq" id="WP_096485602.1">
    <property type="nucleotide sequence ID" value="NZ_AP014809.1"/>
</dbReference>
<feature type="transmembrane region" description="Helical" evidence="12">
    <location>
        <begin position="6"/>
        <end position="30"/>
    </location>
</feature>
<dbReference type="Pfam" id="PF04995">
    <property type="entry name" value="CcmD"/>
    <property type="match status" value="1"/>
</dbReference>
<keyword evidence="7 12" id="KW-0997">Cell inner membrane</keyword>
<keyword evidence="8 12" id="KW-0812">Transmembrane</keyword>
<organism evidence="13 14">
    <name type="scientific">Methylorubrum populi</name>
    <dbReference type="NCBI Taxonomy" id="223967"/>
    <lineage>
        <taxon>Bacteria</taxon>
        <taxon>Pseudomonadati</taxon>
        <taxon>Pseudomonadota</taxon>
        <taxon>Alphaproteobacteria</taxon>
        <taxon>Hyphomicrobiales</taxon>
        <taxon>Methylobacteriaceae</taxon>
        <taxon>Methylorubrum</taxon>
    </lineage>
</organism>
<evidence type="ECO:0000256" key="4">
    <source>
        <dbReference type="ARBA" id="ARBA00016461"/>
    </source>
</evidence>
<accession>A0A160PED3</accession>
<dbReference type="OrthoDB" id="7868669at2"/>
<evidence type="ECO:0000256" key="11">
    <source>
        <dbReference type="ARBA" id="ARBA00023136"/>
    </source>
</evidence>
<keyword evidence="11 12" id="KW-0472">Membrane</keyword>
<dbReference type="GO" id="GO:0017004">
    <property type="term" value="P:cytochrome complex assembly"/>
    <property type="evidence" value="ECO:0007669"/>
    <property type="project" value="UniProtKB-KW"/>
</dbReference>
<evidence type="ECO:0000313" key="13">
    <source>
        <dbReference type="EMBL" id="BAU91507.1"/>
    </source>
</evidence>
<evidence type="ECO:0000256" key="7">
    <source>
        <dbReference type="ARBA" id="ARBA00022519"/>
    </source>
</evidence>
<name>A0A160PED3_9HYPH</name>
<evidence type="ECO:0000256" key="1">
    <source>
        <dbReference type="ARBA" id="ARBA00002442"/>
    </source>
</evidence>